<dbReference type="RefSeq" id="XP_022235157.1">
    <property type="nucleotide sequence ID" value="XM_022379449.1"/>
</dbReference>
<dbReference type="Gene3D" id="3.40.850.10">
    <property type="entry name" value="Kinesin motor domain"/>
    <property type="match status" value="1"/>
</dbReference>
<dbReference type="SMART" id="SM00129">
    <property type="entry name" value="KISc"/>
    <property type="match status" value="1"/>
</dbReference>
<keyword evidence="10" id="KW-1133">Transmembrane helix</keyword>
<keyword evidence="2 8" id="KW-0547">Nucleotide-binding</keyword>
<accession>A0ABM1RUV2</accession>
<evidence type="ECO:0000256" key="9">
    <source>
        <dbReference type="SAM" id="Coils"/>
    </source>
</evidence>
<evidence type="ECO:0000256" key="2">
    <source>
        <dbReference type="ARBA" id="ARBA00022741"/>
    </source>
</evidence>
<keyword evidence="8" id="KW-0493">Microtubule</keyword>
<keyword evidence="10" id="KW-0812">Transmembrane</keyword>
<evidence type="ECO:0000256" key="7">
    <source>
        <dbReference type="PROSITE-ProRule" id="PRU00283"/>
    </source>
</evidence>
<keyword evidence="3 8" id="KW-0067">ATP-binding</keyword>
<evidence type="ECO:0000256" key="4">
    <source>
        <dbReference type="ARBA" id="ARBA00023054"/>
    </source>
</evidence>
<reference evidence="13" key="1">
    <citation type="submission" date="2025-08" db="UniProtKB">
        <authorList>
            <consortium name="RefSeq"/>
        </authorList>
    </citation>
    <scope>IDENTIFICATION</scope>
    <source>
        <tissue evidence="13">Muscle</tissue>
    </source>
</reference>
<dbReference type="InterPro" id="IPR027640">
    <property type="entry name" value="Kinesin-like_fam"/>
</dbReference>
<feature type="domain" description="Kinesin motor" evidence="11">
    <location>
        <begin position="1"/>
        <end position="141"/>
    </location>
</feature>
<evidence type="ECO:0000256" key="1">
    <source>
        <dbReference type="ARBA" id="ARBA00004245"/>
    </source>
</evidence>
<dbReference type="PROSITE" id="PS50067">
    <property type="entry name" value="KINESIN_MOTOR_2"/>
    <property type="match status" value="1"/>
</dbReference>
<comment type="caution">
    <text evidence="7">Lacks conserved residue(s) required for the propagation of feature annotation.</text>
</comment>
<gene>
    <name evidence="13" type="primary">LOC106475303</name>
</gene>
<dbReference type="InterPro" id="IPR001752">
    <property type="entry name" value="Kinesin_motor_dom"/>
</dbReference>
<dbReference type="Pfam" id="PF00225">
    <property type="entry name" value="Kinesin"/>
    <property type="match status" value="1"/>
</dbReference>
<feature type="transmembrane region" description="Helical" evidence="10">
    <location>
        <begin position="228"/>
        <end position="246"/>
    </location>
</feature>
<dbReference type="PRINTS" id="PR00380">
    <property type="entry name" value="KINESINHEAVY"/>
</dbReference>
<keyword evidence="12" id="KW-1185">Reference proteome</keyword>
<dbReference type="SUPFAM" id="SSF52540">
    <property type="entry name" value="P-loop containing nucleoside triphosphate hydrolases"/>
    <property type="match status" value="1"/>
</dbReference>
<keyword evidence="4 9" id="KW-0175">Coiled coil</keyword>
<evidence type="ECO:0000259" key="11">
    <source>
        <dbReference type="PROSITE" id="PS50067"/>
    </source>
</evidence>
<evidence type="ECO:0000313" key="13">
    <source>
        <dbReference type="RefSeq" id="XP_022235157.1"/>
    </source>
</evidence>
<keyword evidence="6" id="KW-0206">Cytoskeleton</keyword>
<dbReference type="InterPro" id="IPR019821">
    <property type="entry name" value="Kinesin_motor_CS"/>
</dbReference>
<evidence type="ECO:0000256" key="6">
    <source>
        <dbReference type="ARBA" id="ARBA00023212"/>
    </source>
</evidence>
<evidence type="ECO:0000256" key="5">
    <source>
        <dbReference type="ARBA" id="ARBA00023175"/>
    </source>
</evidence>
<organism evidence="12 13">
    <name type="scientific">Limulus polyphemus</name>
    <name type="common">Atlantic horseshoe crab</name>
    <dbReference type="NCBI Taxonomy" id="6850"/>
    <lineage>
        <taxon>Eukaryota</taxon>
        <taxon>Metazoa</taxon>
        <taxon>Ecdysozoa</taxon>
        <taxon>Arthropoda</taxon>
        <taxon>Chelicerata</taxon>
        <taxon>Merostomata</taxon>
        <taxon>Xiphosura</taxon>
        <taxon>Limulidae</taxon>
        <taxon>Limulus</taxon>
    </lineage>
</organism>
<comment type="subcellular location">
    <subcellularLocation>
        <location evidence="1">Cytoplasm</location>
        <location evidence="1">Cytoskeleton</location>
    </subcellularLocation>
</comment>
<evidence type="ECO:0000256" key="10">
    <source>
        <dbReference type="SAM" id="Phobius"/>
    </source>
</evidence>
<comment type="similarity">
    <text evidence="7 8">Belongs to the TRAFAC class myosin-kinesin ATPase superfamily. Kinesin family.</text>
</comment>
<dbReference type="InterPro" id="IPR027417">
    <property type="entry name" value="P-loop_NTPase"/>
</dbReference>
<protein>
    <recommendedName>
        <fullName evidence="8">Kinesin-like protein</fullName>
    </recommendedName>
</protein>
<dbReference type="PANTHER" id="PTHR47968:SF75">
    <property type="entry name" value="CENTROMERE-ASSOCIATED PROTEIN E"/>
    <property type="match status" value="1"/>
</dbReference>
<proteinExistence type="inferred from homology"/>
<dbReference type="InterPro" id="IPR036961">
    <property type="entry name" value="Kinesin_motor_dom_sf"/>
</dbReference>
<keyword evidence="6" id="KW-0963">Cytoplasm</keyword>
<sequence length="252" mass="28427">NRHTGETNMNERSSRSHTIFRMIIESRMRVDEDVDEAVNVSQLNLVDLAGSERAGQTGATGDRFREGIHINKSLLMLGHVISRLSEGSEGQFVNYRDSKLTRILQNSLGGNARTAIICTVTPASVEQTHSTLKFASRAKCIKNKPVVNEVMTDAAILKRYAKLMQKMTRELEDAKQYNRVYEVEAMEKQLEEKDRQMRELEIKIKQLKEKFVVSSHASQGPSKGHSTYGFVMLTYIVACLISSVMLRMGLLS</sequence>
<name>A0ABM1RUV2_LIMPO</name>
<keyword evidence="5 8" id="KW-0505">Motor protein</keyword>
<feature type="non-terminal residue" evidence="13">
    <location>
        <position position="1"/>
    </location>
</feature>
<evidence type="ECO:0000256" key="8">
    <source>
        <dbReference type="RuleBase" id="RU000394"/>
    </source>
</evidence>
<dbReference type="PROSITE" id="PS00411">
    <property type="entry name" value="KINESIN_MOTOR_1"/>
    <property type="match status" value="1"/>
</dbReference>
<evidence type="ECO:0000256" key="3">
    <source>
        <dbReference type="ARBA" id="ARBA00022840"/>
    </source>
</evidence>
<evidence type="ECO:0000313" key="12">
    <source>
        <dbReference type="Proteomes" id="UP000694941"/>
    </source>
</evidence>
<feature type="coiled-coil region" evidence="9">
    <location>
        <begin position="157"/>
        <end position="210"/>
    </location>
</feature>
<dbReference type="GeneID" id="106475303"/>
<dbReference type="PANTHER" id="PTHR47968">
    <property type="entry name" value="CENTROMERE PROTEIN E"/>
    <property type="match status" value="1"/>
</dbReference>
<dbReference type="Proteomes" id="UP000694941">
    <property type="component" value="Unplaced"/>
</dbReference>
<keyword evidence="10" id="KW-0472">Membrane</keyword>